<dbReference type="EMBL" id="MLAW01000022">
    <property type="protein sequence ID" value="OJJ25018.1"/>
    <property type="molecule type" value="Genomic_DNA"/>
</dbReference>
<evidence type="ECO:0000256" key="1">
    <source>
        <dbReference type="ARBA" id="ARBA00022801"/>
    </source>
</evidence>
<keyword evidence="4" id="KW-1185">Reference proteome</keyword>
<dbReference type="SUPFAM" id="SSF55811">
    <property type="entry name" value="Nudix"/>
    <property type="match status" value="1"/>
</dbReference>
<dbReference type="Gene3D" id="3.90.79.10">
    <property type="entry name" value="Nucleoside Triphosphate Pyrophosphohydrolase"/>
    <property type="match status" value="1"/>
</dbReference>
<dbReference type="InterPro" id="IPR015797">
    <property type="entry name" value="NUDIX_hydrolase-like_dom_sf"/>
</dbReference>
<evidence type="ECO:0000313" key="3">
    <source>
        <dbReference type="EMBL" id="OJJ25018.1"/>
    </source>
</evidence>
<organism evidence="3 4">
    <name type="scientific">Roseofilum reptotaenium AO1-A</name>
    <dbReference type="NCBI Taxonomy" id="1925591"/>
    <lineage>
        <taxon>Bacteria</taxon>
        <taxon>Bacillati</taxon>
        <taxon>Cyanobacteriota</taxon>
        <taxon>Cyanophyceae</taxon>
        <taxon>Desertifilales</taxon>
        <taxon>Desertifilaceae</taxon>
        <taxon>Roseofilum</taxon>
    </lineage>
</organism>
<evidence type="ECO:0000313" key="4">
    <source>
        <dbReference type="Proteomes" id="UP000183940"/>
    </source>
</evidence>
<dbReference type="PROSITE" id="PS00893">
    <property type="entry name" value="NUDIX_BOX"/>
    <property type="match status" value="1"/>
</dbReference>
<evidence type="ECO:0000259" key="2">
    <source>
        <dbReference type="PROSITE" id="PS51462"/>
    </source>
</evidence>
<dbReference type="AlphaFoldDB" id="A0A1L9QQP9"/>
<name>A0A1L9QQP9_9CYAN</name>
<dbReference type="InterPro" id="IPR020084">
    <property type="entry name" value="NUDIX_hydrolase_CS"/>
</dbReference>
<dbReference type="PROSITE" id="PS51462">
    <property type="entry name" value="NUDIX"/>
    <property type="match status" value="1"/>
</dbReference>
<feature type="domain" description="Nudix hydrolase" evidence="2">
    <location>
        <begin position="4"/>
        <end position="141"/>
    </location>
</feature>
<dbReference type="InterPro" id="IPR000086">
    <property type="entry name" value="NUDIX_hydrolase_dom"/>
</dbReference>
<accession>A0A1L9QQP9</accession>
<reference evidence="3" key="1">
    <citation type="submission" date="2016-10" db="EMBL/GenBank/DDBJ databases">
        <title>CRISPR-Cas defence system in Roseofilum reptotaenium: evidence of a bacteriophage-cyanobacterium arms race in the coral black band disease.</title>
        <authorList>
            <person name="Buerger P."/>
            <person name="Wood-Charlson E.M."/>
            <person name="Weynberg K.D."/>
            <person name="Willis B."/>
            <person name="Van Oppen M.J."/>
        </authorList>
    </citation>
    <scope>NUCLEOTIDE SEQUENCE [LARGE SCALE GENOMIC DNA]</scope>
    <source>
        <strain evidence="3">AO1-A</strain>
    </source>
</reference>
<gene>
    <name evidence="3" type="ORF">BI308_13330</name>
</gene>
<dbReference type="GO" id="GO:0016787">
    <property type="term" value="F:hydrolase activity"/>
    <property type="evidence" value="ECO:0007669"/>
    <property type="project" value="UniProtKB-KW"/>
</dbReference>
<proteinExistence type="predicted"/>
<dbReference type="Pfam" id="PF00293">
    <property type="entry name" value="NUDIX"/>
    <property type="match status" value="1"/>
</dbReference>
<comment type="caution">
    <text evidence="3">The sequence shown here is derived from an EMBL/GenBank/DDBJ whole genome shotgun (WGS) entry which is preliminary data.</text>
</comment>
<dbReference type="CDD" id="cd18882">
    <property type="entry name" value="NUDIX_Hydrolase"/>
    <property type="match status" value="1"/>
</dbReference>
<sequence length="144" mass="16033">MDTQPTQVALAVLYRENRYLMQLRDRIPGILYPGFWGLFGGHLERDESPDEGIRRELLEEIGYCPPHLDKFGCDSDPGIVRHIYHGALTVPLEALILGEGWDMGLMTPEQVRAGEAFSVNANEVRPLGTPHQRIVLSVINAGLG</sequence>
<dbReference type="STRING" id="1925591.BI308_13330"/>
<dbReference type="Proteomes" id="UP000183940">
    <property type="component" value="Unassembled WGS sequence"/>
</dbReference>
<protein>
    <submittedName>
        <fullName evidence="3">NUDIX hydrolase</fullName>
    </submittedName>
</protein>
<keyword evidence="1 3" id="KW-0378">Hydrolase</keyword>